<keyword evidence="12" id="KW-0902">Two-component regulatory system</keyword>
<reference evidence="16 17" key="1">
    <citation type="submission" date="2016-10" db="EMBL/GenBank/DDBJ databases">
        <authorList>
            <person name="de Groot N.N."/>
        </authorList>
    </citation>
    <scope>NUCLEOTIDE SEQUENCE [LARGE SCALE GENOMIC DNA]</scope>
    <source>
        <strain evidence="16 17">DSM 44993</strain>
    </source>
</reference>
<dbReference type="EMBL" id="FOEF01000002">
    <property type="protein sequence ID" value="SEO76317.1"/>
    <property type="molecule type" value="Genomic_DNA"/>
</dbReference>
<comment type="catalytic activity">
    <reaction evidence="1">
        <text>ATP + protein L-histidine = ADP + protein N-phospho-L-histidine.</text>
        <dbReference type="EC" id="2.7.13.3"/>
    </reaction>
</comment>
<dbReference type="SMART" id="SM00387">
    <property type="entry name" value="HATPase_c"/>
    <property type="match status" value="1"/>
</dbReference>
<evidence type="ECO:0000256" key="9">
    <source>
        <dbReference type="ARBA" id="ARBA00022777"/>
    </source>
</evidence>
<dbReference type="AlphaFoldDB" id="A0A1H8SCM2"/>
<feature type="transmembrane region" description="Helical" evidence="14">
    <location>
        <begin position="171"/>
        <end position="190"/>
    </location>
</feature>
<dbReference type="Proteomes" id="UP000198582">
    <property type="component" value="Unassembled WGS sequence"/>
</dbReference>
<dbReference type="PRINTS" id="PR00344">
    <property type="entry name" value="BCTRLSENSOR"/>
</dbReference>
<dbReference type="GO" id="GO:0000155">
    <property type="term" value="F:phosphorelay sensor kinase activity"/>
    <property type="evidence" value="ECO:0007669"/>
    <property type="project" value="InterPro"/>
</dbReference>
<evidence type="ECO:0000256" key="7">
    <source>
        <dbReference type="ARBA" id="ARBA00022692"/>
    </source>
</evidence>
<dbReference type="InterPro" id="IPR036890">
    <property type="entry name" value="HATPase_C_sf"/>
</dbReference>
<protein>
    <recommendedName>
        <fullName evidence="3">histidine kinase</fullName>
        <ecNumber evidence="3">2.7.13.3</ecNumber>
    </recommendedName>
</protein>
<evidence type="ECO:0000256" key="2">
    <source>
        <dbReference type="ARBA" id="ARBA00004651"/>
    </source>
</evidence>
<gene>
    <name evidence="16" type="ORF">SAMN04489732_10236</name>
</gene>
<dbReference type="Gene3D" id="3.30.450.20">
    <property type="entry name" value="PAS domain"/>
    <property type="match status" value="2"/>
</dbReference>
<evidence type="ECO:0000256" key="4">
    <source>
        <dbReference type="ARBA" id="ARBA00022475"/>
    </source>
</evidence>
<keyword evidence="4" id="KW-1003">Cell membrane</keyword>
<evidence type="ECO:0000256" key="3">
    <source>
        <dbReference type="ARBA" id="ARBA00012438"/>
    </source>
</evidence>
<dbReference type="InterPro" id="IPR016120">
    <property type="entry name" value="Sig_transdc_His_kin_SpoOB"/>
</dbReference>
<dbReference type="SMART" id="SM00091">
    <property type="entry name" value="PAS"/>
    <property type="match status" value="1"/>
</dbReference>
<dbReference type="InterPro" id="IPR000014">
    <property type="entry name" value="PAS"/>
</dbReference>
<evidence type="ECO:0000256" key="10">
    <source>
        <dbReference type="ARBA" id="ARBA00022840"/>
    </source>
</evidence>
<dbReference type="InterPro" id="IPR033463">
    <property type="entry name" value="sCache_3"/>
</dbReference>
<evidence type="ECO:0000256" key="14">
    <source>
        <dbReference type="SAM" id="Phobius"/>
    </source>
</evidence>
<evidence type="ECO:0000256" key="13">
    <source>
        <dbReference type="ARBA" id="ARBA00023136"/>
    </source>
</evidence>
<keyword evidence="8" id="KW-0547">Nucleotide-binding</keyword>
<dbReference type="SUPFAM" id="SSF103190">
    <property type="entry name" value="Sensory domain-like"/>
    <property type="match status" value="1"/>
</dbReference>
<dbReference type="PANTHER" id="PTHR43547:SF10">
    <property type="entry name" value="SENSOR HISTIDINE KINASE DCUS"/>
    <property type="match status" value="1"/>
</dbReference>
<dbReference type="PROSITE" id="PS50109">
    <property type="entry name" value="HIS_KIN"/>
    <property type="match status" value="1"/>
</dbReference>
<keyword evidence="5" id="KW-0597">Phosphoprotein</keyword>
<keyword evidence="6" id="KW-0808">Transferase</keyword>
<evidence type="ECO:0000256" key="6">
    <source>
        <dbReference type="ARBA" id="ARBA00022679"/>
    </source>
</evidence>
<sequence length="535" mass="56151">MWRQRPLATQILLAVLGILLVTVSAGALLYAQLTGDTLDRQYEQRALGIAATVAQMQPVRDALAQHDPGHRIQAIAEQVRRSTGAAYVVVTDRSGVRYSHPMLSLIGQRIEEPVVALDGQGHAGIDNGSLGRSANGRAPLPGADGSVEGQVSVGILEEQVTSQLVHQIPEVVLYSALALAIGVLVSWLLARRLKRATFGLELAEIATLLQEREAMLHGIREGVIGVDAAGGVSVINDEARRLLRISATAGGQSVEQLLPPGRLRDVVAGQSPGADEVVLTDDYLLVVNRMPVVLAGRPAGHVITLRDHTELEGLVRELHALTGLTTALRAQEHEFNNRLHVLSGLLGLGEPEEATRYLAEISGESLAQAGDLRARIAPPELAALLLAKVTIAAERDVRLTVTAESHVDRPAGEAGALLTVLGNLIDNAVEATAGGPGPRAVTVHLAETGDDLHLVVTDTGPGVPPDALQAVFADGYSTKTEPGGPRRGLGLALVHRLVRRAGGTIGVTAGPGARFEVRLPLAGLVKPPEPMTSGV</sequence>
<dbReference type="PANTHER" id="PTHR43547">
    <property type="entry name" value="TWO-COMPONENT HISTIDINE KINASE"/>
    <property type="match status" value="1"/>
</dbReference>
<keyword evidence="11 14" id="KW-1133">Transmembrane helix</keyword>
<accession>A0A1H8SCM2</accession>
<dbReference type="EC" id="2.7.13.3" evidence="3"/>
<dbReference type="SUPFAM" id="SSF55890">
    <property type="entry name" value="Sporulation response regulatory protein Spo0B"/>
    <property type="match status" value="1"/>
</dbReference>
<dbReference type="Pfam" id="PF17203">
    <property type="entry name" value="sCache_3_2"/>
    <property type="match status" value="1"/>
</dbReference>
<proteinExistence type="predicted"/>
<evidence type="ECO:0000259" key="15">
    <source>
        <dbReference type="PROSITE" id="PS50109"/>
    </source>
</evidence>
<dbReference type="Pfam" id="PF02518">
    <property type="entry name" value="HATPase_c"/>
    <property type="match status" value="1"/>
</dbReference>
<evidence type="ECO:0000313" key="16">
    <source>
        <dbReference type="EMBL" id="SEO76317.1"/>
    </source>
</evidence>
<evidence type="ECO:0000256" key="8">
    <source>
        <dbReference type="ARBA" id="ARBA00022741"/>
    </source>
</evidence>
<dbReference type="GO" id="GO:0005524">
    <property type="term" value="F:ATP binding"/>
    <property type="evidence" value="ECO:0007669"/>
    <property type="project" value="UniProtKB-KW"/>
</dbReference>
<keyword evidence="10" id="KW-0067">ATP-binding</keyword>
<dbReference type="OrthoDB" id="9792686at2"/>
<organism evidence="16 17">
    <name type="scientific">Amycolatopsis saalfeldensis</name>
    <dbReference type="NCBI Taxonomy" id="394193"/>
    <lineage>
        <taxon>Bacteria</taxon>
        <taxon>Bacillati</taxon>
        <taxon>Actinomycetota</taxon>
        <taxon>Actinomycetes</taxon>
        <taxon>Pseudonocardiales</taxon>
        <taxon>Pseudonocardiaceae</taxon>
        <taxon>Amycolatopsis</taxon>
    </lineage>
</organism>
<keyword evidence="7 14" id="KW-0812">Transmembrane</keyword>
<dbReference type="Pfam" id="PF14689">
    <property type="entry name" value="SPOB_a"/>
    <property type="match status" value="1"/>
</dbReference>
<dbReference type="Gene3D" id="3.30.565.10">
    <property type="entry name" value="Histidine kinase-like ATPase, C-terminal domain"/>
    <property type="match status" value="1"/>
</dbReference>
<evidence type="ECO:0000256" key="11">
    <source>
        <dbReference type="ARBA" id="ARBA00022989"/>
    </source>
</evidence>
<feature type="domain" description="Histidine kinase" evidence="15">
    <location>
        <begin position="330"/>
        <end position="523"/>
    </location>
</feature>
<evidence type="ECO:0000256" key="5">
    <source>
        <dbReference type="ARBA" id="ARBA00022553"/>
    </source>
</evidence>
<dbReference type="InterPro" id="IPR003594">
    <property type="entry name" value="HATPase_dom"/>
</dbReference>
<evidence type="ECO:0000256" key="12">
    <source>
        <dbReference type="ARBA" id="ARBA00023012"/>
    </source>
</evidence>
<comment type="subcellular location">
    <subcellularLocation>
        <location evidence="2">Cell membrane</location>
        <topology evidence="2">Multi-pass membrane protein</topology>
    </subcellularLocation>
</comment>
<keyword evidence="9 16" id="KW-0418">Kinase</keyword>
<dbReference type="Gene3D" id="1.10.287.130">
    <property type="match status" value="1"/>
</dbReference>
<dbReference type="InterPro" id="IPR029151">
    <property type="entry name" value="Sensor-like_sf"/>
</dbReference>
<dbReference type="STRING" id="394193.SAMN04489732_10236"/>
<dbReference type="GO" id="GO:0005886">
    <property type="term" value="C:plasma membrane"/>
    <property type="evidence" value="ECO:0007669"/>
    <property type="project" value="UniProtKB-SubCell"/>
</dbReference>
<dbReference type="InterPro" id="IPR039506">
    <property type="entry name" value="SPOB_a"/>
</dbReference>
<dbReference type="InterPro" id="IPR005467">
    <property type="entry name" value="His_kinase_dom"/>
</dbReference>
<keyword evidence="17" id="KW-1185">Reference proteome</keyword>
<evidence type="ECO:0000313" key="17">
    <source>
        <dbReference type="Proteomes" id="UP000198582"/>
    </source>
</evidence>
<evidence type="ECO:0000256" key="1">
    <source>
        <dbReference type="ARBA" id="ARBA00000085"/>
    </source>
</evidence>
<dbReference type="InterPro" id="IPR004358">
    <property type="entry name" value="Sig_transdc_His_kin-like_C"/>
</dbReference>
<keyword evidence="13 14" id="KW-0472">Membrane</keyword>
<dbReference type="SUPFAM" id="SSF55874">
    <property type="entry name" value="ATPase domain of HSP90 chaperone/DNA topoisomerase II/histidine kinase"/>
    <property type="match status" value="1"/>
</dbReference>
<dbReference type="RefSeq" id="WP_091613073.1">
    <property type="nucleotide sequence ID" value="NZ_FOEF01000002.1"/>
</dbReference>
<name>A0A1H8SCM2_9PSEU</name>